<dbReference type="PROSITE" id="PS50893">
    <property type="entry name" value="ABC_TRANSPORTER_2"/>
    <property type="match status" value="1"/>
</dbReference>
<dbReference type="PANTHER" id="PTHR42939:SF1">
    <property type="entry name" value="ABC TRANSPORTER ATP-BINDING PROTEIN ALBC-RELATED"/>
    <property type="match status" value="1"/>
</dbReference>
<protein>
    <submittedName>
        <fullName evidence="5">ABC transporter ATP-binding protein</fullName>
    </submittedName>
</protein>
<keyword evidence="2" id="KW-0547">Nucleotide-binding</keyword>
<keyword evidence="6" id="KW-1185">Reference proteome</keyword>
<evidence type="ECO:0000313" key="6">
    <source>
        <dbReference type="Proteomes" id="UP001595833"/>
    </source>
</evidence>
<dbReference type="SMART" id="SM00382">
    <property type="entry name" value="AAA"/>
    <property type="match status" value="1"/>
</dbReference>
<evidence type="ECO:0000313" key="5">
    <source>
        <dbReference type="EMBL" id="MFC5057595.1"/>
    </source>
</evidence>
<dbReference type="InterPro" id="IPR027417">
    <property type="entry name" value="P-loop_NTPase"/>
</dbReference>
<gene>
    <name evidence="5" type="ORF">ACFPFM_28095</name>
</gene>
<comment type="caution">
    <text evidence="5">The sequence shown here is derived from an EMBL/GenBank/DDBJ whole genome shotgun (WGS) entry which is preliminary data.</text>
</comment>
<dbReference type="Proteomes" id="UP001595833">
    <property type="component" value="Unassembled WGS sequence"/>
</dbReference>
<evidence type="ECO:0000259" key="4">
    <source>
        <dbReference type="PROSITE" id="PS50893"/>
    </source>
</evidence>
<accession>A0ABV9Y7M7</accession>
<reference evidence="6" key="1">
    <citation type="journal article" date="2019" name="Int. J. Syst. Evol. Microbiol.">
        <title>The Global Catalogue of Microorganisms (GCM) 10K type strain sequencing project: providing services to taxonomists for standard genome sequencing and annotation.</title>
        <authorList>
            <consortium name="The Broad Institute Genomics Platform"/>
            <consortium name="The Broad Institute Genome Sequencing Center for Infectious Disease"/>
            <person name="Wu L."/>
            <person name="Ma J."/>
        </authorList>
    </citation>
    <scope>NUCLEOTIDE SEQUENCE [LARGE SCALE GENOMIC DNA]</scope>
    <source>
        <strain evidence="6">KCTC 12848</strain>
    </source>
</reference>
<dbReference type="RefSeq" id="WP_344042952.1">
    <property type="nucleotide sequence ID" value="NZ_BAAAKE010000039.1"/>
</dbReference>
<organism evidence="5 6">
    <name type="scientific">Saccharothrix xinjiangensis</name>
    <dbReference type="NCBI Taxonomy" id="204798"/>
    <lineage>
        <taxon>Bacteria</taxon>
        <taxon>Bacillati</taxon>
        <taxon>Actinomycetota</taxon>
        <taxon>Actinomycetes</taxon>
        <taxon>Pseudonocardiales</taxon>
        <taxon>Pseudonocardiaceae</taxon>
        <taxon>Saccharothrix</taxon>
    </lineage>
</organism>
<keyword evidence="3 5" id="KW-0067">ATP-binding</keyword>
<dbReference type="Pfam" id="PF00005">
    <property type="entry name" value="ABC_tran"/>
    <property type="match status" value="1"/>
</dbReference>
<keyword evidence="1" id="KW-0813">Transport</keyword>
<dbReference type="InterPro" id="IPR003439">
    <property type="entry name" value="ABC_transporter-like_ATP-bd"/>
</dbReference>
<dbReference type="InterPro" id="IPR051782">
    <property type="entry name" value="ABC_Transporter_VariousFunc"/>
</dbReference>
<dbReference type="Gene3D" id="3.40.50.300">
    <property type="entry name" value="P-loop containing nucleotide triphosphate hydrolases"/>
    <property type="match status" value="1"/>
</dbReference>
<proteinExistence type="predicted"/>
<dbReference type="GO" id="GO:0005524">
    <property type="term" value="F:ATP binding"/>
    <property type="evidence" value="ECO:0007669"/>
    <property type="project" value="UniProtKB-KW"/>
</dbReference>
<dbReference type="CDD" id="cd03230">
    <property type="entry name" value="ABC_DR_subfamily_A"/>
    <property type="match status" value="1"/>
</dbReference>
<dbReference type="InterPro" id="IPR003593">
    <property type="entry name" value="AAA+_ATPase"/>
</dbReference>
<dbReference type="SUPFAM" id="SSF52540">
    <property type="entry name" value="P-loop containing nucleoside triphosphate hydrolases"/>
    <property type="match status" value="1"/>
</dbReference>
<feature type="domain" description="ABC transporter" evidence="4">
    <location>
        <begin position="15"/>
        <end position="229"/>
    </location>
</feature>
<dbReference type="EMBL" id="JBHSJB010000028">
    <property type="protein sequence ID" value="MFC5057595.1"/>
    <property type="molecule type" value="Genomic_DNA"/>
</dbReference>
<name>A0ABV9Y7M7_9PSEU</name>
<evidence type="ECO:0000256" key="3">
    <source>
        <dbReference type="ARBA" id="ARBA00022840"/>
    </source>
</evidence>
<evidence type="ECO:0000256" key="1">
    <source>
        <dbReference type="ARBA" id="ARBA00022448"/>
    </source>
</evidence>
<sequence>MTTVVEPVDTTAVAVRARGLGKRYKDRWALRGCEFELPRGRVAALVGANGAGKTTLMTVLAGLLRPDEGAVVADGRVAFVSQDKPVYRNFTAADVLRLGARLNVVWDEPRARRWLERFEVPLDRACGKLSGGQQAQVAFALAVGSRPDVLMLDEPLANLDPLARREVTAELLTEVDETGMTVLLSTHVVAELGGVADHLLLLAHGRLLAGGDLDDLLARHVSYTGPRSDVPPALGEVVEARHRGNQSTFLVELPEGHPRPVVAGQWRERPVTLEDYVLAQLAATRKGFGA</sequence>
<dbReference type="PANTHER" id="PTHR42939">
    <property type="entry name" value="ABC TRANSPORTER ATP-BINDING PROTEIN ALBC-RELATED"/>
    <property type="match status" value="1"/>
</dbReference>
<evidence type="ECO:0000256" key="2">
    <source>
        <dbReference type="ARBA" id="ARBA00022741"/>
    </source>
</evidence>